<evidence type="ECO:0000313" key="10">
    <source>
        <dbReference type="EMBL" id="CDS07526.1"/>
    </source>
</evidence>
<feature type="compositionally biased region" description="Low complexity" evidence="7">
    <location>
        <begin position="247"/>
        <end position="268"/>
    </location>
</feature>
<evidence type="ECO:0000256" key="8">
    <source>
        <dbReference type="SAM" id="Phobius"/>
    </source>
</evidence>
<feature type="compositionally biased region" description="Polar residues" evidence="7">
    <location>
        <begin position="272"/>
        <end position="281"/>
    </location>
</feature>
<evidence type="ECO:0000256" key="2">
    <source>
        <dbReference type="ARBA" id="ARBA00006244"/>
    </source>
</evidence>
<dbReference type="AlphaFoldDB" id="A0A077WIG8"/>
<keyword evidence="3 8" id="KW-0812">Transmembrane</keyword>
<evidence type="ECO:0000256" key="1">
    <source>
        <dbReference type="ARBA" id="ARBA00004141"/>
    </source>
</evidence>
<feature type="transmembrane region" description="Helical" evidence="8">
    <location>
        <begin position="41"/>
        <end position="61"/>
    </location>
</feature>
<feature type="transmembrane region" description="Helical" evidence="8">
    <location>
        <begin position="198"/>
        <end position="219"/>
    </location>
</feature>
<comment type="subcellular location">
    <subcellularLocation>
        <location evidence="1">Membrane</location>
        <topology evidence="1">Multi-pass membrane protein</topology>
    </subcellularLocation>
</comment>
<keyword evidence="5 8" id="KW-0472">Membrane</keyword>
<evidence type="ECO:0000256" key="7">
    <source>
        <dbReference type="SAM" id="MobiDB-lite"/>
    </source>
</evidence>
<dbReference type="InterPro" id="IPR025256">
    <property type="entry name" value="TM7S3/TM198-like_dom"/>
</dbReference>
<evidence type="ECO:0000259" key="9">
    <source>
        <dbReference type="Pfam" id="PF13886"/>
    </source>
</evidence>
<dbReference type="InterPro" id="IPR040236">
    <property type="entry name" value="TMEM198"/>
</dbReference>
<proteinExistence type="inferred from homology"/>
<evidence type="ECO:0000256" key="3">
    <source>
        <dbReference type="ARBA" id="ARBA00022692"/>
    </source>
</evidence>
<reference evidence="10" key="1">
    <citation type="journal article" date="2014" name="Genome Announc.">
        <title>De novo whole-genome sequence and genome annotation of Lichtheimia ramosa.</title>
        <authorList>
            <person name="Linde J."/>
            <person name="Schwartze V."/>
            <person name="Binder U."/>
            <person name="Lass-Florl C."/>
            <person name="Voigt K."/>
            <person name="Horn F."/>
        </authorList>
    </citation>
    <scope>NUCLEOTIDE SEQUENCE</scope>
    <source>
        <strain evidence="10">JMRC FSU:6197</strain>
    </source>
</reference>
<comment type="similarity">
    <text evidence="2">Belongs to the TMEM198 family.</text>
</comment>
<feature type="transmembrane region" description="Helical" evidence="8">
    <location>
        <begin position="152"/>
        <end position="177"/>
    </location>
</feature>
<name>A0A077WIG8_9FUNG</name>
<organism evidence="10">
    <name type="scientific">Lichtheimia ramosa</name>
    <dbReference type="NCBI Taxonomy" id="688394"/>
    <lineage>
        <taxon>Eukaryota</taxon>
        <taxon>Fungi</taxon>
        <taxon>Fungi incertae sedis</taxon>
        <taxon>Mucoromycota</taxon>
        <taxon>Mucoromycotina</taxon>
        <taxon>Mucoromycetes</taxon>
        <taxon>Mucorales</taxon>
        <taxon>Lichtheimiaceae</taxon>
        <taxon>Lichtheimia</taxon>
    </lineage>
</organism>
<feature type="region of interest" description="Disordered" evidence="7">
    <location>
        <begin position="228"/>
        <end position="281"/>
    </location>
</feature>
<dbReference type="PROSITE" id="PS51257">
    <property type="entry name" value="PROKAR_LIPOPROTEIN"/>
    <property type="match status" value="1"/>
</dbReference>
<dbReference type="OrthoDB" id="102260at2759"/>
<gene>
    <name evidence="10" type="ORF">LRAMOSA01475</name>
</gene>
<feature type="transmembrane region" description="Helical" evidence="8">
    <location>
        <begin position="73"/>
        <end position="90"/>
    </location>
</feature>
<dbReference type="PANTHER" id="PTHR31247">
    <property type="entry name" value="TRANSMEMBRANE PROTEIN 198 FAMILY MEMBER"/>
    <property type="match status" value="1"/>
</dbReference>
<accession>A0A077WIG8</accession>
<sequence length="281" mass="30095">MKSEVATYGSVNITAEMGVAAAGLMACAIFLMVLGFHMPRITSGIMGFLAVGLFTWIGLANNRPSDGYNSNDAITMIAVPAGLGVLGALVCLYIQAMMIYVIGALGGLVLALYILSWREDLVITQHVGRVCFIALLPLVTMAITWISDYYAVLFFVSMTGAYTFIVGIDFLAHTGYISGVKQILDHNDISQYSIDARVYVMLVITAVICILSFIWQYIFTKPKSTIHASTKDEETPPAADSPPPEQQEPNTTTAEATHGSSGASASAAFSPRSMSISQQPA</sequence>
<keyword evidence="4 8" id="KW-1133">Transmembrane helix</keyword>
<dbReference type="Pfam" id="PF13886">
    <property type="entry name" value="TM7S3_TM198"/>
    <property type="match status" value="1"/>
</dbReference>
<dbReference type="PANTHER" id="PTHR31247:SF5">
    <property type="entry name" value="DUF4203 DOMAIN-CONTAINING PROTEIN"/>
    <property type="match status" value="1"/>
</dbReference>
<dbReference type="EMBL" id="LK023324">
    <property type="protein sequence ID" value="CDS07526.1"/>
    <property type="molecule type" value="Genomic_DNA"/>
</dbReference>
<feature type="transmembrane region" description="Helical" evidence="8">
    <location>
        <begin position="127"/>
        <end position="146"/>
    </location>
</feature>
<evidence type="ECO:0000256" key="5">
    <source>
        <dbReference type="ARBA" id="ARBA00023136"/>
    </source>
</evidence>
<feature type="domain" description="TM7S3/TM198-like" evidence="9">
    <location>
        <begin position="23"/>
        <end position="217"/>
    </location>
</feature>
<protein>
    <recommendedName>
        <fullName evidence="6">Transmembrane protein 198</fullName>
    </recommendedName>
</protein>
<evidence type="ECO:0000256" key="6">
    <source>
        <dbReference type="ARBA" id="ARBA00049737"/>
    </source>
</evidence>
<dbReference type="GO" id="GO:0005886">
    <property type="term" value="C:plasma membrane"/>
    <property type="evidence" value="ECO:0007669"/>
    <property type="project" value="TreeGrafter"/>
</dbReference>
<feature type="transmembrane region" description="Helical" evidence="8">
    <location>
        <begin position="12"/>
        <end position="35"/>
    </location>
</feature>
<feature type="transmembrane region" description="Helical" evidence="8">
    <location>
        <begin position="96"/>
        <end position="115"/>
    </location>
</feature>
<evidence type="ECO:0000256" key="4">
    <source>
        <dbReference type="ARBA" id="ARBA00022989"/>
    </source>
</evidence>